<sequence length="492" mass="52310">MDPVTTHLGHRPGKIFAVHLSYASRAAQRGRTPRYPSYFFKAPSSLAGSGTLERPAGCELIGFEGEVCVIIGTAGRNIAQADAWSHVGWVTAGNDFGLHDMRYADKGSNVRSKSGDGFCPVGPGLIDAATVREDRIGVRTWLDGDLVSDDSTAGMIFPISQMIADLSRLLTLEVGDMIMTGVPAGASVAEPGQVVEVEVFSLDDPSLTSGRLRTQIVEGPALAEVGNPPKVDDTQRSDAWGFPVGTVKDAAARKEPLSEDVRRRLGNVGVGTLSVQLRKRGFNEAILDGVAPLRRGDRLIGPARTLRYVPYRKDLFAAKGGGFNHQKQVVDSLREGEVLVMEARGCVEAGTLGDILALRAKTLGAAGIVTDGAARDSAEVENVGLPVFTGGRHPAVLGRRHVPWEHDVTVSCGGATVCVGDVIVGDDDGAVVIPRDLLDEVLADAEAQEHRERFIAEQVGAGASLDGLFPVSTDEWKARYEEWLAANPLPTP</sequence>
<feature type="domain" description="Fumarylacetoacetase-like C-terminal" evidence="3">
    <location>
        <begin position="15"/>
        <end position="216"/>
    </location>
</feature>
<name>A0A8I0G8R0_9ACTO</name>
<dbReference type="CDD" id="cd16841">
    <property type="entry name" value="RraA_family"/>
    <property type="match status" value="1"/>
</dbReference>
<dbReference type="InterPro" id="IPR036663">
    <property type="entry name" value="Fumarylacetoacetase_C_sf"/>
</dbReference>
<feature type="binding site" evidence="2">
    <location>
        <position position="376"/>
    </location>
    <ligand>
        <name>Mg(2+)</name>
        <dbReference type="ChEBI" id="CHEBI:18420"/>
    </ligand>
</feature>
<dbReference type="SUPFAM" id="SSF56529">
    <property type="entry name" value="FAH"/>
    <property type="match status" value="1"/>
</dbReference>
<keyword evidence="4" id="KW-0378">Hydrolase</keyword>
<protein>
    <submittedName>
        <fullName evidence="4">Fumarylacetoacetate hydrolase family protein</fullName>
    </submittedName>
</protein>
<keyword evidence="5" id="KW-1185">Reference proteome</keyword>
<evidence type="ECO:0000259" key="3">
    <source>
        <dbReference type="Pfam" id="PF01557"/>
    </source>
</evidence>
<dbReference type="GO" id="GO:0016787">
    <property type="term" value="F:hydrolase activity"/>
    <property type="evidence" value="ECO:0007669"/>
    <property type="project" value="UniProtKB-KW"/>
</dbReference>
<dbReference type="Pfam" id="PF03737">
    <property type="entry name" value="RraA-like"/>
    <property type="match status" value="1"/>
</dbReference>
<dbReference type="EMBL" id="JACRUO010000001">
    <property type="protein sequence ID" value="MBD3689219.1"/>
    <property type="molecule type" value="Genomic_DNA"/>
</dbReference>
<dbReference type="RefSeq" id="WP_191071286.1">
    <property type="nucleotide sequence ID" value="NZ_JACRUO010000001.1"/>
</dbReference>
<evidence type="ECO:0000256" key="2">
    <source>
        <dbReference type="PIRSR" id="PIRSR605493-1"/>
    </source>
</evidence>
<keyword evidence="2" id="KW-0460">Magnesium</keyword>
<dbReference type="Pfam" id="PF01557">
    <property type="entry name" value="FAA_hydrolase"/>
    <property type="match status" value="1"/>
</dbReference>
<dbReference type="NCBIfam" id="NF009399">
    <property type="entry name" value="PRK12764.1"/>
    <property type="match status" value="1"/>
</dbReference>
<comment type="caution">
    <text evidence="4">The sequence shown here is derived from an EMBL/GenBank/DDBJ whole genome shotgun (WGS) entry which is preliminary data.</text>
</comment>
<dbReference type="PANTHER" id="PTHR11820">
    <property type="entry name" value="ACYLPYRUVASE"/>
    <property type="match status" value="1"/>
</dbReference>
<dbReference type="NCBIfam" id="NF006093">
    <property type="entry name" value="PRK08245.1"/>
    <property type="match status" value="1"/>
</dbReference>
<dbReference type="Proteomes" id="UP000627538">
    <property type="component" value="Unassembled WGS sequence"/>
</dbReference>
<dbReference type="InterPro" id="IPR036704">
    <property type="entry name" value="RraA/RraA-like_sf"/>
</dbReference>
<dbReference type="PANTHER" id="PTHR11820:SF112">
    <property type="entry name" value="FUMARYLACETOACETATE HYDROLASE FAMILY PROTEIN (AFU_ORTHOLOGUE AFUA_1G02370)-RELATED"/>
    <property type="match status" value="1"/>
</dbReference>
<dbReference type="Gene3D" id="3.90.850.10">
    <property type="entry name" value="Fumarylacetoacetase-like, C-terminal domain"/>
    <property type="match status" value="1"/>
</dbReference>
<accession>A0A8I0G8R0</accession>
<keyword evidence="1 2" id="KW-0479">Metal-binding</keyword>
<feature type="binding site" evidence="2">
    <location>
        <position position="375"/>
    </location>
    <ligand>
        <name>substrate</name>
    </ligand>
</feature>
<reference evidence="4 5" key="1">
    <citation type="submission" date="2020-08" db="EMBL/GenBank/DDBJ databases">
        <title>Winkia gen. nov., sp. nov., isolated from faeces of the Anser albifrons in China.</title>
        <authorList>
            <person name="Liu Q."/>
        </authorList>
    </citation>
    <scope>NUCLEOTIDE SEQUENCE [LARGE SCALE GENOMIC DNA]</scope>
    <source>
        <strain evidence="4 5">C62</strain>
    </source>
</reference>
<dbReference type="InterPro" id="IPR011234">
    <property type="entry name" value="Fumarylacetoacetase-like_C"/>
</dbReference>
<proteinExistence type="predicted"/>
<feature type="binding site" evidence="2">
    <location>
        <begin position="353"/>
        <end position="356"/>
    </location>
    <ligand>
        <name>substrate</name>
    </ligand>
</feature>
<gene>
    <name evidence="4" type="ORF">H8R10_03110</name>
</gene>
<organism evidence="4 5">
    <name type="scientific">Nanchangia anserum</name>
    <dbReference type="NCBI Taxonomy" id="2692125"/>
    <lineage>
        <taxon>Bacteria</taxon>
        <taxon>Bacillati</taxon>
        <taxon>Actinomycetota</taxon>
        <taxon>Actinomycetes</taxon>
        <taxon>Actinomycetales</taxon>
        <taxon>Actinomycetaceae</taxon>
        <taxon>Nanchangia</taxon>
    </lineage>
</organism>
<comment type="cofactor">
    <cofactor evidence="2">
        <name>Mg(2+)</name>
        <dbReference type="ChEBI" id="CHEBI:18420"/>
    </cofactor>
</comment>
<evidence type="ECO:0000313" key="4">
    <source>
        <dbReference type="EMBL" id="MBD3689219.1"/>
    </source>
</evidence>
<dbReference type="GO" id="GO:0046872">
    <property type="term" value="F:metal ion binding"/>
    <property type="evidence" value="ECO:0007669"/>
    <property type="project" value="UniProtKB-KW"/>
</dbReference>
<dbReference type="InterPro" id="IPR005493">
    <property type="entry name" value="RraA/RraA-like"/>
</dbReference>
<dbReference type="AlphaFoldDB" id="A0A8I0G8R0"/>
<dbReference type="SUPFAM" id="SSF89562">
    <property type="entry name" value="RraA-like"/>
    <property type="match status" value="1"/>
</dbReference>
<evidence type="ECO:0000256" key="1">
    <source>
        <dbReference type="ARBA" id="ARBA00022723"/>
    </source>
</evidence>
<dbReference type="Gene3D" id="3.50.30.40">
    <property type="entry name" value="Ribonuclease E inhibitor RraA/RraA-like"/>
    <property type="match status" value="1"/>
</dbReference>
<evidence type="ECO:0000313" key="5">
    <source>
        <dbReference type="Proteomes" id="UP000627538"/>
    </source>
</evidence>